<accession>A0ABR3NDG3</accession>
<proteinExistence type="predicted"/>
<name>A0ABR3NDG3_9TELE</name>
<organism evidence="1 2">
    <name type="scientific">Cirrhinus molitorella</name>
    <name type="common">mud carp</name>
    <dbReference type="NCBI Taxonomy" id="172907"/>
    <lineage>
        <taxon>Eukaryota</taxon>
        <taxon>Metazoa</taxon>
        <taxon>Chordata</taxon>
        <taxon>Craniata</taxon>
        <taxon>Vertebrata</taxon>
        <taxon>Euteleostomi</taxon>
        <taxon>Actinopterygii</taxon>
        <taxon>Neopterygii</taxon>
        <taxon>Teleostei</taxon>
        <taxon>Ostariophysi</taxon>
        <taxon>Cypriniformes</taxon>
        <taxon>Cyprinidae</taxon>
        <taxon>Labeoninae</taxon>
        <taxon>Labeonini</taxon>
        <taxon>Cirrhinus</taxon>
    </lineage>
</organism>
<evidence type="ECO:0000313" key="1">
    <source>
        <dbReference type="EMBL" id="KAL1275006.1"/>
    </source>
</evidence>
<evidence type="ECO:0000313" key="2">
    <source>
        <dbReference type="Proteomes" id="UP001558613"/>
    </source>
</evidence>
<dbReference type="EMBL" id="JAYMGO010000005">
    <property type="protein sequence ID" value="KAL1275006.1"/>
    <property type="molecule type" value="Genomic_DNA"/>
</dbReference>
<reference evidence="1 2" key="1">
    <citation type="submission" date="2023-09" db="EMBL/GenBank/DDBJ databases">
        <authorList>
            <person name="Wang M."/>
        </authorList>
    </citation>
    <scope>NUCLEOTIDE SEQUENCE [LARGE SCALE GENOMIC DNA]</scope>
    <source>
        <strain evidence="1">GT-2023</strain>
        <tissue evidence="1">Liver</tissue>
    </source>
</reference>
<keyword evidence="2" id="KW-1185">Reference proteome</keyword>
<dbReference type="Proteomes" id="UP001558613">
    <property type="component" value="Unassembled WGS sequence"/>
</dbReference>
<comment type="caution">
    <text evidence="1">The sequence shown here is derived from an EMBL/GenBank/DDBJ whole genome shotgun (WGS) entry which is preliminary data.</text>
</comment>
<protein>
    <submittedName>
        <fullName evidence="1">Uncharacterized protein</fullName>
    </submittedName>
</protein>
<gene>
    <name evidence="1" type="ORF">QQF64_027820</name>
</gene>
<sequence>MFALVRLEEREIRLIFREKPNQTDFNVNERVVDPVWTEIFKRLNPNCFLWEGAHPEKMSFTDDESVANGFYTLNLDKSVKTLFAQQGTCAEENNNKQTIKSLMGNFIKQCLLGGVARHEHG</sequence>